<comment type="caution">
    <text evidence="4">The sequence shown here is derived from an EMBL/GenBank/DDBJ whole genome shotgun (WGS) entry which is preliminary data.</text>
</comment>
<reference evidence="5" key="1">
    <citation type="journal article" date="2019" name="Int. J. Syst. Evol. Microbiol.">
        <title>The Global Catalogue of Microorganisms (GCM) 10K type strain sequencing project: providing services to taxonomists for standard genome sequencing and annotation.</title>
        <authorList>
            <consortium name="The Broad Institute Genomics Platform"/>
            <consortium name="The Broad Institute Genome Sequencing Center for Infectious Disease"/>
            <person name="Wu L."/>
            <person name="Ma J."/>
        </authorList>
    </citation>
    <scope>NUCLEOTIDE SEQUENCE [LARGE SCALE GENOMIC DNA]</scope>
    <source>
        <strain evidence="5">JCM 17906</strain>
    </source>
</reference>
<dbReference type="InterPro" id="IPR042070">
    <property type="entry name" value="PucR_C-HTH_sf"/>
</dbReference>
<dbReference type="Proteomes" id="UP001501598">
    <property type="component" value="Unassembled WGS sequence"/>
</dbReference>
<evidence type="ECO:0000313" key="4">
    <source>
        <dbReference type="EMBL" id="GAA4559359.1"/>
    </source>
</evidence>
<evidence type="ECO:0000259" key="2">
    <source>
        <dbReference type="Pfam" id="PF13556"/>
    </source>
</evidence>
<protein>
    <submittedName>
        <fullName evidence="4">PucR family transcriptional regulator</fullName>
    </submittedName>
</protein>
<name>A0ABP8S4P6_9PSEU</name>
<keyword evidence="5" id="KW-1185">Reference proteome</keyword>
<sequence>MFPVSTAPGGHHTVQVNSLDSVIGELDVRYPGSVEVLVGPTDIEVGEVRLVERTEQVDDAPVGALLVLERGLAATLGGGYRFDVLVRRAAAREVAALVLLLPADTTLPITAATLARRAGVAVIRLAPEVDLTAAVASMVRHAGHQLSVTLDRARAVCEIIDAATIDDVDALLDRAGLLIGTPIRLGARPDADVLAVRSDHEGADSWLWTERARDPSADTLLEMVLWRVAAETGRLAAERARSEQMSRRSGGEVLVQLVEADRAGRAALAPSARRLGIPVDGWHIVTRVETDNLLEVVGDDLAAYETRDALAAVALKAASSLPGRWHIGHDPAVLLLLWTVDERPEQEALARLQHQLEFVLRALLGRVEGLRLFCGVGAPHPGLAGLAGSATEARLAVSSARFRRRSSTPVPFDSMGMRATLLEWYGSPIVQQSIDRLFAPIADLSPAKRQAMIDTLCTYLDLQGSAARAAEALHLHRNAVRYRVQRAFEVLGIDEDDADQRLFLHLACRAQRLGEVDI</sequence>
<dbReference type="InterPro" id="IPR041522">
    <property type="entry name" value="CdaR_GGDEF"/>
</dbReference>
<dbReference type="PANTHER" id="PTHR33744">
    <property type="entry name" value="CARBOHYDRATE DIACID REGULATOR"/>
    <property type="match status" value="1"/>
</dbReference>
<dbReference type="InterPro" id="IPR051448">
    <property type="entry name" value="CdaR-like_regulators"/>
</dbReference>
<evidence type="ECO:0000313" key="5">
    <source>
        <dbReference type="Proteomes" id="UP001501598"/>
    </source>
</evidence>
<dbReference type="Pfam" id="PF13556">
    <property type="entry name" value="HTH_30"/>
    <property type="match status" value="1"/>
</dbReference>
<proteinExistence type="inferred from homology"/>
<accession>A0ABP8S4P6</accession>
<dbReference type="InterPro" id="IPR025736">
    <property type="entry name" value="PucR_C-HTH_dom"/>
</dbReference>
<evidence type="ECO:0000256" key="1">
    <source>
        <dbReference type="ARBA" id="ARBA00006754"/>
    </source>
</evidence>
<comment type="similarity">
    <text evidence="1">Belongs to the CdaR family.</text>
</comment>
<dbReference type="Pfam" id="PF17853">
    <property type="entry name" value="GGDEF_2"/>
    <property type="match status" value="1"/>
</dbReference>
<dbReference type="EMBL" id="BAABGT010000119">
    <property type="protein sequence ID" value="GAA4559359.1"/>
    <property type="molecule type" value="Genomic_DNA"/>
</dbReference>
<gene>
    <name evidence="4" type="ORF">GCM10023175_67140</name>
</gene>
<dbReference type="Gene3D" id="1.10.10.2840">
    <property type="entry name" value="PucR C-terminal helix-turn-helix domain"/>
    <property type="match status" value="1"/>
</dbReference>
<dbReference type="PANTHER" id="PTHR33744:SF7">
    <property type="entry name" value="PUCR FAMILY TRANSCRIPTIONAL REGULATOR"/>
    <property type="match status" value="1"/>
</dbReference>
<organism evidence="4 5">
    <name type="scientific">Pseudonocardia xishanensis</name>
    <dbReference type="NCBI Taxonomy" id="630995"/>
    <lineage>
        <taxon>Bacteria</taxon>
        <taxon>Bacillati</taxon>
        <taxon>Actinomycetota</taxon>
        <taxon>Actinomycetes</taxon>
        <taxon>Pseudonocardiales</taxon>
        <taxon>Pseudonocardiaceae</taxon>
        <taxon>Pseudonocardia</taxon>
    </lineage>
</organism>
<feature type="domain" description="PucR C-terminal helix-turn-helix" evidence="2">
    <location>
        <begin position="453"/>
        <end position="510"/>
    </location>
</feature>
<evidence type="ECO:0000259" key="3">
    <source>
        <dbReference type="Pfam" id="PF17853"/>
    </source>
</evidence>
<feature type="domain" description="CdaR GGDEF-like" evidence="3">
    <location>
        <begin position="267"/>
        <end position="397"/>
    </location>
</feature>